<dbReference type="InterPro" id="IPR005106">
    <property type="entry name" value="Asp/hSer_DH_NAD-bd"/>
</dbReference>
<dbReference type="Pfam" id="PF00742">
    <property type="entry name" value="Homoserine_dh"/>
    <property type="match status" value="1"/>
</dbReference>
<evidence type="ECO:0000256" key="10">
    <source>
        <dbReference type="ARBA" id="ARBA00023167"/>
    </source>
</evidence>
<comment type="catalytic activity">
    <reaction evidence="11">
        <text>L-homoserine + NADP(+) = L-aspartate 4-semialdehyde + NADPH + H(+)</text>
        <dbReference type="Rhea" id="RHEA:15761"/>
        <dbReference type="ChEBI" id="CHEBI:15378"/>
        <dbReference type="ChEBI" id="CHEBI:57476"/>
        <dbReference type="ChEBI" id="CHEBI:57783"/>
        <dbReference type="ChEBI" id="CHEBI:58349"/>
        <dbReference type="ChEBI" id="CHEBI:537519"/>
        <dbReference type="EC" id="1.1.1.3"/>
    </reaction>
    <physiologicalReaction direction="right-to-left" evidence="11">
        <dbReference type="Rhea" id="RHEA:15763"/>
    </physiologicalReaction>
</comment>
<dbReference type="InterPro" id="IPR011147">
    <property type="entry name" value="Bifunc_Aspkin/hSer_DH"/>
</dbReference>
<dbReference type="PIRSF" id="PIRSF036497">
    <property type="entry name" value="HDH_short"/>
    <property type="match status" value="1"/>
</dbReference>
<keyword evidence="10 13" id="KW-0486">Methionine biosynthesis</keyword>
<dbReference type="InterPro" id="IPR036291">
    <property type="entry name" value="NAD(P)-bd_dom_sf"/>
</dbReference>
<dbReference type="PANTHER" id="PTHR43070:SF5">
    <property type="entry name" value="HOMOSERINE DEHYDROGENASE"/>
    <property type="match status" value="1"/>
</dbReference>
<dbReference type="InterPro" id="IPR019811">
    <property type="entry name" value="HDH_CS"/>
</dbReference>
<dbReference type="InterPro" id="IPR022697">
    <property type="entry name" value="HDH_short"/>
</dbReference>
<dbReference type="SUPFAM" id="SSF55347">
    <property type="entry name" value="Glyceraldehyde-3-phosphate dehydrogenase-like, C-terminal domain"/>
    <property type="match status" value="1"/>
</dbReference>
<evidence type="ECO:0000256" key="2">
    <source>
        <dbReference type="ARBA" id="ARBA00005056"/>
    </source>
</evidence>
<comment type="cofactor">
    <cofactor evidence="1">
        <name>a metal cation</name>
        <dbReference type="ChEBI" id="CHEBI:25213"/>
    </cofactor>
</comment>
<dbReference type="GO" id="GO:0009086">
    <property type="term" value="P:methionine biosynthetic process"/>
    <property type="evidence" value="ECO:0007669"/>
    <property type="project" value="UniProtKB-KW"/>
</dbReference>
<evidence type="ECO:0000256" key="4">
    <source>
        <dbReference type="ARBA" id="ARBA00006753"/>
    </source>
</evidence>
<comment type="pathway">
    <text evidence="3">Amino-acid biosynthesis; L-methionine biosynthesis via de novo pathway; L-homoserine from L-aspartate: step 3/3.</text>
</comment>
<evidence type="ECO:0000256" key="13">
    <source>
        <dbReference type="PIRNR" id="PIRNR036497"/>
    </source>
</evidence>
<evidence type="ECO:0000256" key="6">
    <source>
        <dbReference type="ARBA" id="ARBA00022605"/>
    </source>
</evidence>
<comment type="similarity">
    <text evidence="4 13 16">Belongs to the homoserine dehydrogenase family.</text>
</comment>
<evidence type="ECO:0000259" key="18">
    <source>
        <dbReference type="Pfam" id="PF03447"/>
    </source>
</evidence>
<comment type="pathway">
    <text evidence="2">Amino-acid biosynthesis; L-threonine biosynthesis; L-threonine from L-aspartate: step 3/5.</text>
</comment>
<feature type="active site" description="Proton donor" evidence="14">
    <location>
        <position position="244"/>
    </location>
</feature>
<dbReference type="InterPro" id="IPR001342">
    <property type="entry name" value="HDH_cat"/>
</dbReference>
<dbReference type="EMBL" id="CP159925">
    <property type="protein sequence ID" value="XCO75225.1"/>
    <property type="molecule type" value="Genomic_DNA"/>
</dbReference>
<evidence type="ECO:0000256" key="12">
    <source>
        <dbReference type="ARBA" id="ARBA00049031"/>
    </source>
</evidence>
<evidence type="ECO:0000259" key="17">
    <source>
        <dbReference type="Pfam" id="PF00742"/>
    </source>
</evidence>
<dbReference type="FunFam" id="3.30.360.10:FF:000006">
    <property type="entry name" value="Bifunctional aspartokinase/homoserine dehydrogenase"/>
    <property type="match status" value="1"/>
</dbReference>
<keyword evidence="7 13" id="KW-0791">Threonine biosynthesis</keyword>
<keyword evidence="9 13" id="KW-0560">Oxidoreductase</keyword>
<reference evidence="19" key="1">
    <citation type="submission" date="2024-06" db="EMBL/GenBank/DDBJ databases">
        <authorList>
            <person name="Li S."/>
        </authorList>
    </citation>
    <scope>NUCLEOTIDE SEQUENCE</scope>
    <source>
        <strain evidence="19">SR10</strain>
    </source>
</reference>
<dbReference type="GO" id="GO:0009090">
    <property type="term" value="P:homoserine biosynthetic process"/>
    <property type="evidence" value="ECO:0007669"/>
    <property type="project" value="UniProtKB-ARBA"/>
</dbReference>
<protein>
    <recommendedName>
        <fullName evidence="5 13">Homoserine dehydrogenase</fullName>
        <shortName evidence="13">HDH</shortName>
        <ecNumber evidence="5 13">1.1.1.3</ecNumber>
    </recommendedName>
</protein>
<dbReference type="Pfam" id="PF03447">
    <property type="entry name" value="NAD_binding_3"/>
    <property type="match status" value="1"/>
</dbReference>
<feature type="binding site" evidence="15">
    <location>
        <begin position="33"/>
        <end position="38"/>
    </location>
    <ligand>
        <name>NADP(+)</name>
        <dbReference type="ChEBI" id="CHEBI:58349"/>
    </ligand>
</feature>
<evidence type="ECO:0000256" key="1">
    <source>
        <dbReference type="ARBA" id="ARBA00001920"/>
    </source>
</evidence>
<evidence type="ECO:0000256" key="9">
    <source>
        <dbReference type="ARBA" id="ARBA00023002"/>
    </source>
</evidence>
<dbReference type="Gene3D" id="3.40.50.720">
    <property type="entry name" value="NAD(P)-binding Rossmann-like Domain"/>
    <property type="match status" value="1"/>
</dbReference>
<proteinExistence type="inferred from homology"/>
<dbReference type="PROSITE" id="PS01042">
    <property type="entry name" value="HOMOSER_DHGENASE"/>
    <property type="match status" value="1"/>
</dbReference>
<feature type="binding site" evidence="15">
    <location>
        <position position="117"/>
    </location>
    <ligand>
        <name>NADPH</name>
        <dbReference type="ChEBI" id="CHEBI:57783"/>
    </ligand>
</feature>
<evidence type="ECO:0000256" key="14">
    <source>
        <dbReference type="PIRSR" id="PIRSR036497-1"/>
    </source>
</evidence>
<sequence length="380" mass="39082">MSAAASALSASASAARIAAANASALPARVALLGTGTVGGAVLARLNAWHGTRLGERLLLVHVANSRRAAVDRAGLAPERAATALTASDRPSSLDDVAAALSWDGLAGDGARVVVDATASEAVAERHAQWLAQGIHVVTACKIGQGTSLARWRAIRDACARGGSGYGDSATVGAGLPLLRSLRELQAGGDRIHAIAGVLSGSLAWLFNHYDGMRPFSALVRQARDAGYTEPDPRDDLSGEDVRRKLLILARAAGVALEAGEVEVASLVPPELAILSKDGVDAALPALDVPLRERYAAAYKNGEKLRFIARLDCGGDGRHTARVGLESLPGDHPLAGGAGTDNKVAIWSDRYRVQPLVIQGPGAGAEVTAAGLLDDVLRLVG</sequence>
<evidence type="ECO:0000256" key="3">
    <source>
        <dbReference type="ARBA" id="ARBA00005062"/>
    </source>
</evidence>
<gene>
    <name evidence="19" type="ORF">ABU614_00025</name>
</gene>
<feature type="domain" description="Aspartate/homoserine dehydrogenase NAD-binding" evidence="18">
    <location>
        <begin position="33"/>
        <end position="162"/>
    </location>
</feature>
<evidence type="ECO:0000256" key="8">
    <source>
        <dbReference type="ARBA" id="ARBA00022857"/>
    </source>
</evidence>
<feature type="binding site" evidence="15">
    <location>
        <position position="229"/>
    </location>
    <ligand>
        <name>L-homoserine</name>
        <dbReference type="ChEBI" id="CHEBI:57476"/>
    </ligand>
</feature>
<evidence type="ECO:0000313" key="19">
    <source>
        <dbReference type="EMBL" id="XCO75225.1"/>
    </source>
</evidence>
<dbReference type="SUPFAM" id="SSF51735">
    <property type="entry name" value="NAD(P)-binding Rossmann-fold domains"/>
    <property type="match status" value="1"/>
</dbReference>
<feature type="binding site" evidence="15">
    <location>
        <position position="141"/>
    </location>
    <ligand>
        <name>NADPH</name>
        <dbReference type="ChEBI" id="CHEBI:57783"/>
    </ligand>
</feature>
<dbReference type="GO" id="GO:0050661">
    <property type="term" value="F:NADP binding"/>
    <property type="evidence" value="ECO:0007669"/>
    <property type="project" value="InterPro"/>
</dbReference>
<evidence type="ECO:0000256" key="5">
    <source>
        <dbReference type="ARBA" id="ARBA00013213"/>
    </source>
</evidence>
<dbReference type="GO" id="GO:0009089">
    <property type="term" value="P:lysine biosynthetic process via diaminopimelate"/>
    <property type="evidence" value="ECO:0007669"/>
    <property type="project" value="UniProtKB-ARBA"/>
</dbReference>
<evidence type="ECO:0000256" key="15">
    <source>
        <dbReference type="PIRSR" id="PIRSR036497-2"/>
    </source>
</evidence>
<dbReference type="EC" id="1.1.1.3" evidence="5 13"/>
<name>A0AAU8MV19_9GAMM</name>
<feature type="domain" description="Homoserine dehydrogenase catalytic" evidence="17">
    <location>
        <begin position="176"/>
        <end position="376"/>
    </location>
</feature>
<dbReference type="Gene3D" id="3.30.360.10">
    <property type="entry name" value="Dihydrodipicolinate Reductase, domain 2"/>
    <property type="match status" value="1"/>
</dbReference>
<dbReference type="AlphaFoldDB" id="A0AAU8MV19"/>
<accession>A0AAU8MV19</accession>
<evidence type="ECO:0000256" key="7">
    <source>
        <dbReference type="ARBA" id="ARBA00022697"/>
    </source>
</evidence>
<dbReference type="GO" id="GO:0009088">
    <property type="term" value="P:threonine biosynthetic process"/>
    <property type="evidence" value="ECO:0007669"/>
    <property type="project" value="UniProtKB-KW"/>
</dbReference>
<dbReference type="RefSeq" id="WP_363798083.1">
    <property type="nucleotide sequence ID" value="NZ_CP159925.1"/>
</dbReference>
<evidence type="ECO:0000256" key="11">
    <source>
        <dbReference type="ARBA" id="ARBA00048841"/>
    </source>
</evidence>
<comment type="catalytic activity">
    <reaction evidence="12">
        <text>L-homoserine + NAD(+) = L-aspartate 4-semialdehyde + NADH + H(+)</text>
        <dbReference type="Rhea" id="RHEA:15757"/>
        <dbReference type="ChEBI" id="CHEBI:15378"/>
        <dbReference type="ChEBI" id="CHEBI:57476"/>
        <dbReference type="ChEBI" id="CHEBI:57540"/>
        <dbReference type="ChEBI" id="CHEBI:57945"/>
        <dbReference type="ChEBI" id="CHEBI:537519"/>
        <dbReference type="EC" id="1.1.1.3"/>
    </reaction>
    <physiologicalReaction direction="right-to-left" evidence="12">
        <dbReference type="Rhea" id="RHEA:15759"/>
    </physiologicalReaction>
</comment>
<evidence type="ECO:0000256" key="16">
    <source>
        <dbReference type="RuleBase" id="RU004171"/>
    </source>
</evidence>
<dbReference type="PANTHER" id="PTHR43070">
    <property type="match status" value="1"/>
</dbReference>
<keyword evidence="8 13" id="KW-0521">NADP</keyword>
<keyword evidence="6 13" id="KW-0028">Amino-acid biosynthesis</keyword>
<organism evidence="19">
    <name type="scientific">Lysobacter firmicutimachus</name>
    <dbReference type="NCBI Taxonomy" id="1792846"/>
    <lineage>
        <taxon>Bacteria</taxon>
        <taxon>Pseudomonadati</taxon>
        <taxon>Pseudomonadota</taxon>
        <taxon>Gammaproteobacteria</taxon>
        <taxon>Lysobacterales</taxon>
        <taxon>Lysobacteraceae</taxon>
        <taxon>Lysobacter</taxon>
    </lineage>
</organism>
<dbReference type="GO" id="GO:0004412">
    <property type="term" value="F:homoserine dehydrogenase activity"/>
    <property type="evidence" value="ECO:0007669"/>
    <property type="project" value="UniProtKB-EC"/>
</dbReference>